<name>A0ABU4VJF2_9ACTN</name>
<dbReference type="SUPFAM" id="SSF160104">
    <property type="entry name" value="Acetoacetate decarboxylase-like"/>
    <property type="match status" value="1"/>
</dbReference>
<dbReference type="EMBL" id="JAXAVX010000004">
    <property type="protein sequence ID" value="MDX8151928.1"/>
    <property type="molecule type" value="Genomic_DNA"/>
</dbReference>
<accession>A0ABU4VJF2</accession>
<gene>
    <name evidence="1" type="ORF">SK069_10020</name>
</gene>
<dbReference type="PANTHER" id="PTHR40518:SF1">
    <property type="entry name" value="ACETOACETATE DECARBOXYLASE"/>
    <property type="match status" value="1"/>
</dbReference>
<proteinExistence type="predicted"/>
<keyword evidence="2" id="KW-1185">Reference proteome</keyword>
<dbReference type="Pfam" id="PF06314">
    <property type="entry name" value="ADC"/>
    <property type="match status" value="1"/>
</dbReference>
<reference evidence="1 2" key="1">
    <citation type="submission" date="2023-11" db="EMBL/GenBank/DDBJ databases">
        <authorList>
            <person name="Xu M."/>
            <person name="Jiang T."/>
        </authorList>
    </citation>
    <scope>NUCLEOTIDE SEQUENCE [LARGE SCALE GENOMIC DNA]</scope>
    <source>
        <strain evidence="1 2">SD</strain>
    </source>
</reference>
<dbReference type="PANTHER" id="PTHR40518">
    <property type="entry name" value="ACETOACETATE DECARBOXYLASE"/>
    <property type="match status" value="1"/>
</dbReference>
<dbReference type="Proteomes" id="UP001277761">
    <property type="component" value="Unassembled WGS sequence"/>
</dbReference>
<dbReference type="InterPro" id="IPR010451">
    <property type="entry name" value="Acetoacetate_decarboxylase"/>
</dbReference>
<dbReference type="RefSeq" id="WP_319954083.1">
    <property type="nucleotide sequence ID" value="NZ_JAXAVX010000004.1"/>
</dbReference>
<evidence type="ECO:0000313" key="2">
    <source>
        <dbReference type="Proteomes" id="UP001277761"/>
    </source>
</evidence>
<sequence length="230" mass="24560">MIDPVVLSRVPGVHESDLTDEALDQLPAGDPPPAPWTCRASAVLWLARAPRAARAALPPALRDRRPVGVVGGMVRYRDTPVGAYDEVFGQVGYLRGGRPRSTVALMAVDSPASLVGGRANWAMPKALVRFDGDPTTSMTASTAGWRVTSHVRPLGPALPIRTTAIVEQQGPDGVLRTCRMVAHGRLRPALVRTEIRSTGPLARWLRPGPHLGLVGDEIEFTLSPTRPLGG</sequence>
<protein>
    <submittedName>
        <fullName evidence="1">Acetoacetate decarboxylase family protein</fullName>
    </submittedName>
</protein>
<evidence type="ECO:0000313" key="1">
    <source>
        <dbReference type="EMBL" id="MDX8151928.1"/>
    </source>
</evidence>
<comment type="caution">
    <text evidence="1">The sequence shown here is derived from an EMBL/GenBank/DDBJ whole genome shotgun (WGS) entry which is preliminary data.</text>
</comment>
<organism evidence="1 2">
    <name type="scientific">Patulibacter brassicae</name>
    <dbReference type="NCBI Taxonomy" id="1705717"/>
    <lineage>
        <taxon>Bacteria</taxon>
        <taxon>Bacillati</taxon>
        <taxon>Actinomycetota</taxon>
        <taxon>Thermoleophilia</taxon>
        <taxon>Solirubrobacterales</taxon>
        <taxon>Patulibacteraceae</taxon>
        <taxon>Patulibacter</taxon>
    </lineage>
</organism>
<dbReference type="Gene3D" id="2.40.400.10">
    <property type="entry name" value="Acetoacetate decarboxylase-like"/>
    <property type="match status" value="1"/>
</dbReference>
<dbReference type="InterPro" id="IPR023375">
    <property type="entry name" value="ADC_dom_sf"/>
</dbReference>